<keyword evidence="3" id="KW-1185">Reference proteome</keyword>
<dbReference type="eggNOG" id="COG0596">
    <property type="taxonomic scope" value="Bacteria"/>
</dbReference>
<dbReference type="KEGG" id="pce:PECL_1620"/>
<dbReference type="HOGENOM" id="CLU_083329_0_0_9"/>
<reference evidence="2 3" key="1">
    <citation type="journal article" date="2012" name="J. Bacteriol.">
        <title>Complete Genome Sequence of the Beer Spoilage Organism Pediococcus claussenii ATCC BAA-344T.</title>
        <authorList>
            <person name="Pittet V."/>
            <person name="Abegunde T."/>
            <person name="Marfleet T."/>
            <person name="Haakensen M."/>
            <person name="Morrow K."/>
            <person name="Jayaprakash T."/>
            <person name="Schroeder K."/>
            <person name="Trost B."/>
            <person name="Byrns S."/>
            <person name="Bergsveinson J."/>
            <person name="Kusalik A."/>
            <person name="Ziola B."/>
        </authorList>
    </citation>
    <scope>NUCLEOTIDE SEQUENCE [LARGE SCALE GENOMIC DNA]</scope>
    <source>
        <strain evidence="2 3">ATCC BAA-344</strain>
    </source>
</reference>
<dbReference type="AlphaFoldDB" id="G8PAX0"/>
<dbReference type="Gene3D" id="3.40.50.1820">
    <property type="entry name" value="alpha/beta hydrolase"/>
    <property type="match status" value="1"/>
</dbReference>
<dbReference type="RefSeq" id="WP_014216032.1">
    <property type="nucleotide sequence ID" value="NC_016605.1"/>
</dbReference>
<dbReference type="PATRIC" id="fig|701521.8.peg.1521"/>
<keyword evidence="2" id="KW-0378">Hydrolase</keyword>
<dbReference type="InterPro" id="IPR000073">
    <property type="entry name" value="AB_hydrolase_1"/>
</dbReference>
<accession>G8PAX0</accession>
<dbReference type="GO" id="GO:0046503">
    <property type="term" value="P:glycerolipid catabolic process"/>
    <property type="evidence" value="ECO:0007669"/>
    <property type="project" value="TreeGrafter"/>
</dbReference>
<evidence type="ECO:0000259" key="1">
    <source>
        <dbReference type="Pfam" id="PF00561"/>
    </source>
</evidence>
<evidence type="ECO:0000313" key="2">
    <source>
        <dbReference type="EMBL" id="AEV95838.1"/>
    </source>
</evidence>
<proteinExistence type="predicted"/>
<dbReference type="GO" id="GO:0004806">
    <property type="term" value="F:triacylglycerol lipase activity"/>
    <property type="evidence" value="ECO:0007669"/>
    <property type="project" value="TreeGrafter"/>
</dbReference>
<dbReference type="EMBL" id="CP003137">
    <property type="protein sequence ID" value="AEV95838.1"/>
    <property type="molecule type" value="Genomic_DNA"/>
</dbReference>
<dbReference type="SUPFAM" id="SSF53474">
    <property type="entry name" value="alpha/beta-Hydrolases"/>
    <property type="match status" value="1"/>
</dbReference>
<dbReference type="Pfam" id="PF00561">
    <property type="entry name" value="Abhydrolase_1"/>
    <property type="match status" value="1"/>
</dbReference>
<dbReference type="STRING" id="701521.PECL_1620"/>
<feature type="domain" description="AB hydrolase-1" evidence="1">
    <location>
        <begin position="20"/>
        <end position="161"/>
    </location>
</feature>
<dbReference type="PANTHER" id="PTHR43433:SF5">
    <property type="entry name" value="AB HYDROLASE-1 DOMAIN-CONTAINING PROTEIN"/>
    <property type="match status" value="1"/>
</dbReference>
<dbReference type="InterPro" id="IPR029058">
    <property type="entry name" value="AB_hydrolase_fold"/>
</dbReference>
<evidence type="ECO:0000313" key="3">
    <source>
        <dbReference type="Proteomes" id="UP000005444"/>
    </source>
</evidence>
<sequence>MSFLTVNGAKLSYNVIGKGPALIFVPGANGTGDIFRKTAELLKDTFTVITYDRRDYGLSQLTVPLPVEAKNPNSTYRIKKDADDVAALVNEVAKEPAYILGSSSGSIVVMETLQDHPEVFKRVLLHESPITVFIDAKKQAQMNNNKIAELAGQGNMKKAMENFAKDMHIGELDRQMMLQQPVEQTSERAKKSLQSRLFWIEYEIRQYTSREIDINVLKENRDKIVLFTGSDSGDSFPKMVMNDLSLKINVSITSIPGGHLGYAQKPEGFAETLKEQL</sequence>
<protein>
    <submittedName>
        <fullName evidence="2">Alpha/beta hydrolase family protein</fullName>
    </submittedName>
</protein>
<gene>
    <name evidence="2" type="ordered locus">PECL_1620</name>
</gene>
<dbReference type="Proteomes" id="UP000005444">
    <property type="component" value="Chromosome"/>
</dbReference>
<dbReference type="InterPro" id="IPR050471">
    <property type="entry name" value="AB_hydrolase"/>
</dbReference>
<dbReference type="PANTHER" id="PTHR43433">
    <property type="entry name" value="HYDROLASE, ALPHA/BETA FOLD FAMILY PROTEIN"/>
    <property type="match status" value="1"/>
</dbReference>
<organism evidence="2 3">
    <name type="scientific">Pediococcus claussenii (strain ATCC BAA-344 / DSM 14800 / JCM 18046 / KCTC 3811 / LMG 21948 / P06)</name>
    <dbReference type="NCBI Taxonomy" id="701521"/>
    <lineage>
        <taxon>Bacteria</taxon>
        <taxon>Bacillati</taxon>
        <taxon>Bacillota</taxon>
        <taxon>Bacilli</taxon>
        <taxon>Lactobacillales</taxon>
        <taxon>Lactobacillaceae</taxon>
        <taxon>Pediococcus</taxon>
    </lineage>
</organism>
<name>G8PAX0_PEDCP</name>